<evidence type="ECO:0000313" key="2">
    <source>
        <dbReference type="EMBL" id="GAA5503873.1"/>
    </source>
</evidence>
<dbReference type="Proteomes" id="UP001458946">
    <property type="component" value="Unassembled WGS sequence"/>
</dbReference>
<proteinExistence type="predicted"/>
<protein>
    <submittedName>
        <fullName evidence="2">Uncharacterized protein</fullName>
    </submittedName>
</protein>
<dbReference type="EMBL" id="BAABRN010000072">
    <property type="protein sequence ID" value="GAA5503873.1"/>
    <property type="molecule type" value="Genomic_DNA"/>
</dbReference>
<evidence type="ECO:0000256" key="1">
    <source>
        <dbReference type="SAM" id="Phobius"/>
    </source>
</evidence>
<feature type="transmembrane region" description="Helical" evidence="1">
    <location>
        <begin position="6"/>
        <end position="25"/>
    </location>
</feature>
<sequence>MNTPANRVLSAALGLSVVALGAYFFGVKQRRQVMYCLEQPGLVWNGLFPVPAGMTQECPQSASYRQEVREGLTRVEQYRLTGWQPLALMEPLKRAGYVLLEDELRGRNNYSVFLGRSVPAELFYTAVQEGKDTVITLSGK</sequence>
<accession>A0ABP9VKE8</accession>
<comment type="caution">
    <text evidence="2">The sequence shown here is derived from an EMBL/GenBank/DDBJ whole genome shotgun (WGS) entry which is preliminary data.</text>
</comment>
<keyword evidence="1" id="KW-0472">Membrane</keyword>
<gene>
    <name evidence="2" type="ORF">Dxin01_03640</name>
</gene>
<keyword evidence="3" id="KW-1185">Reference proteome</keyword>
<organism evidence="2 3">
    <name type="scientific">Deinococcus xinjiangensis</name>
    <dbReference type="NCBI Taxonomy" id="457454"/>
    <lineage>
        <taxon>Bacteria</taxon>
        <taxon>Thermotogati</taxon>
        <taxon>Deinococcota</taxon>
        <taxon>Deinococci</taxon>
        <taxon>Deinococcales</taxon>
        <taxon>Deinococcaceae</taxon>
        <taxon>Deinococcus</taxon>
    </lineage>
</organism>
<reference evidence="2 3" key="1">
    <citation type="submission" date="2024-02" db="EMBL/GenBank/DDBJ databases">
        <title>Deinococcus xinjiangensis NBRC 107630.</title>
        <authorList>
            <person name="Ichikawa N."/>
            <person name="Katano-Makiyama Y."/>
            <person name="Hidaka K."/>
        </authorList>
    </citation>
    <scope>NUCLEOTIDE SEQUENCE [LARGE SCALE GENOMIC DNA]</scope>
    <source>
        <strain evidence="2 3">NBRC 107630</strain>
    </source>
</reference>
<keyword evidence="1" id="KW-1133">Transmembrane helix</keyword>
<name>A0ABP9VKE8_9DEIO</name>
<evidence type="ECO:0000313" key="3">
    <source>
        <dbReference type="Proteomes" id="UP001458946"/>
    </source>
</evidence>
<keyword evidence="1" id="KW-0812">Transmembrane</keyword>